<dbReference type="GO" id="GO:0051276">
    <property type="term" value="P:chromosome organization"/>
    <property type="evidence" value="ECO:0007669"/>
    <property type="project" value="InterPro"/>
</dbReference>
<evidence type="ECO:0000313" key="7">
    <source>
        <dbReference type="EMBL" id="AEN80109.1"/>
    </source>
</evidence>
<dbReference type="EMBL" id="JF999965">
    <property type="protein sequence ID" value="AEN80109.1"/>
    <property type="molecule type" value="Genomic_DNA"/>
</dbReference>
<name>G3GR26_9ALPH</name>
<evidence type="ECO:0000256" key="3">
    <source>
        <dbReference type="ARBA" id="ARBA00022612"/>
    </source>
</evidence>
<dbReference type="RefSeq" id="YP_010795361.1">
    <property type="nucleotide sequence ID" value="NC_075687.1"/>
</dbReference>
<evidence type="ECO:0000256" key="2">
    <source>
        <dbReference type="ARBA" id="ARBA00022562"/>
    </source>
</evidence>
<evidence type="ECO:0000256" key="6">
    <source>
        <dbReference type="ARBA" id="ARBA00023219"/>
    </source>
</evidence>
<gene>
    <name evidence="7" type="primary">UL17</name>
</gene>
<dbReference type="InterPro" id="IPR007640">
    <property type="entry name" value="UL17-like"/>
</dbReference>
<keyword evidence="1" id="KW-0167">Capsid protein</keyword>
<dbReference type="KEGG" id="vg:80532505"/>
<dbReference type="GeneID" id="80532505"/>
<keyword evidence="5" id="KW-0426">Late protein</keyword>
<keyword evidence="8" id="KW-1185">Reference proteome</keyword>
<keyword evidence="6" id="KW-0231">Viral genome packaging</keyword>
<evidence type="ECO:0000256" key="4">
    <source>
        <dbReference type="ARBA" id="ARBA00022844"/>
    </source>
</evidence>
<evidence type="ECO:0000256" key="1">
    <source>
        <dbReference type="ARBA" id="ARBA00022561"/>
    </source>
</evidence>
<organism evidence="7 8">
    <name type="scientific">anatid alphaherpesvirus 1</name>
    <dbReference type="NCBI Taxonomy" id="104388"/>
    <lineage>
        <taxon>Viruses</taxon>
        <taxon>Duplodnaviria</taxon>
        <taxon>Heunggongvirae</taxon>
        <taxon>Peploviricota</taxon>
        <taxon>Herviviricetes</taxon>
        <taxon>Herpesvirales</taxon>
        <taxon>Orthoherpesviridae</taxon>
        <taxon>Alphaherpesvirinae</taxon>
        <taxon>Mardivirus</taxon>
        <taxon>Mardivirus anatidalpha1</taxon>
    </lineage>
</organism>
<accession>G3GR26</accession>
<proteinExistence type="inferred from homology"/>
<reference evidence="7 8" key="1">
    <citation type="journal article" date="2011" name="Virus Res.">
        <title>Complete genome sequence of virulent duck enteritis virus (DEV) strain 2085 and comparison with genome sequences of virulent and attenuated DEV strains.</title>
        <authorList>
            <person name="Wang J."/>
            <person name="Hoper D."/>
            <person name="Beer M."/>
            <person name="Osterrieder N."/>
        </authorList>
    </citation>
    <scope>NUCLEOTIDE SEQUENCE [LARGE SCALE GENOMIC DNA]</scope>
    <source>
        <strain evidence="7">2085</strain>
    </source>
</reference>
<keyword evidence="4" id="KW-0946">Virion</keyword>
<evidence type="ECO:0000313" key="8">
    <source>
        <dbReference type="Proteomes" id="UP000168285"/>
    </source>
</evidence>
<dbReference type="Proteomes" id="UP000168285">
    <property type="component" value="Segment"/>
</dbReference>
<keyword evidence="3" id="KW-1188">Viral release from host cell</keyword>
<sequence>MESHITNELMILLPRRRNDKTLSLVHIILSDSCLTSCGINISDLKTTLSQGLRAHLTVETQTRRHATGECSNWKVISAVYVPSKAIRSVIIPSVPKHPTIFQSSESEDSADGGLFVSLPIVLDHEGRYDAFDVVAIRITMDREKYVDILFTYDELLPPGTMYRKDDRRLRILCKRLCAYISSQPCLDPRLIEIGARLDACLSQDTDCPIDRDVVDSSKRLQFDGAFDSPQIESRINEDNREIMSLIRRAAEVVNKKRPIRSVNSAELKVASGLRQGVRAYLSEYGPSGTTGSNSAQSRHSTAIDQAAMLSGLEPPGETRYSRSQTNYRTNNHCPLEDVLMLTDKDNAPLSSLDLFDMGMCVISGGDTPADLWKRRAISIVPRRHYTSGKIFVIVSYALSEAWGGQADKDSINASLTQEVMAACASAGVDSPNKLCKRARADLVARFPALAGCLLSSDPPLRPFDISAETIFANKFHTACIGAIAAALMEVCPTTLRQVLRYDISCNQRDYMKVIADTSSDMIESSLTAFKNEPLELFMQSALAESVLASLCSKSEWSYQRYFENSSLITSPSKTTFKFDYFSAGGGCIKVSKRPIPVIIIGNTNGMEQCSCEFQNNFSSKYVCERYLPGECYAYICFGFNHLLDIIIVLPGGFTLSANLAKHFNWPDDHIDPILTRFCRRVDVS</sequence>
<protein>
    <submittedName>
        <fullName evidence="7">UL17</fullName>
    </submittedName>
</protein>
<dbReference type="HAMAP" id="MF_04017">
    <property type="entry name" value="HSV_CVC1"/>
    <property type="match status" value="1"/>
</dbReference>
<evidence type="ECO:0000256" key="5">
    <source>
        <dbReference type="ARBA" id="ARBA00022921"/>
    </source>
</evidence>
<keyword evidence="2" id="KW-1048">Host nucleus</keyword>
<dbReference type="GO" id="GO:0019028">
    <property type="term" value="C:viral capsid"/>
    <property type="evidence" value="ECO:0007669"/>
    <property type="project" value="UniProtKB-KW"/>
</dbReference>
<dbReference type="Pfam" id="PF04559">
    <property type="entry name" value="Herpes_UL17"/>
    <property type="match status" value="1"/>
</dbReference>